<keyword evidence="3" id="KW-1185">Reference proteome</keyword>
<dbReference type="Proteomes" id="UP000299102">
    <property type="component" value="Unassembled WGS sequence"/>
</dbReference>
<evidence type="ECO:0000313" key="3">
    <source>
        <dbReference type="Proteomes" id="UP000299102"/>
    </source>
</evidence>
<evidence type="ECO:0000256" key="1">
    <source>
        <dbReference type="SAM" id="MobiDB-lite"/>
    </source>
</evidence>
<accession>A0A4C1YWD9</accession>
<evidence type="ECO:0000313" key="2">
    <source>
        <dbReference type="EMBL" id="GBP79242.1"/>
    </source>
</evidence>
<sequence>MCLFANPRPNPRRDNSFRSPADRSGCRSALRSQRAPRARPHRTTTEAILPPPSCAAALRSATETRVTTALVSPPPIAVQRSQHIRKVPLLRPPHPVPVPARRTDSRLESLPCGLRVHDSSITNLD</sequence>
<dbReference type="AlphaFoldDB" id="A0A4C1YWD9"/>
<reference evidence="2 3" key="1">
    <citation type="journal article" date="2019" name="Commun. Biol.">
        <title>The bagworm genome reveals a unique fibroin gene that provides high tensile strength.</title>
        <authorList>
            <person name="Kono N."/>
            <person name="Nakamura H."/>
            <person name="Ohtoshi R."/>
            <person name="Tomita M."/>
            <person name="Numata K."/>
            <person name="Arakawa K."/>
        </authorList>
    </citation>
    <scope>NUCLEOTIDE SEQUENCE [LARGE SCALE GENOMIC DNA]</scope>
</reference>
<organism evidence="2 3">
    <name type="scientific">Eumeta variegata</name>
    <name type="common">Bagworm moth</name>
    <name type="synonym">Eumeta japonica</name>
    <dbReference type="NCBI Taxonomy" id="151549"/>
    <lineage>
        <taxon>Eukaryota</taxon>
        <taxon>Metazoa</taxon>
        <taxon>Ecdysozoa</taxon>
        <taxon>Arthropoda</taxon>
        <taxon>Hexapoda</taxon>
        <taxon>Insecta</taxon>
        <taxon>Pterygota</taxon>
        <taxon>Neoptera</taxon>
        <taxon>Endopterygota</taxon>
        <taxon>Lepidoptera</taxon>
        <taxon>Glossata</taxon>
        <taxon>Ditrysia</taxon>
        <taxon>Tineoidea</taxon>
        <taxon>Psychidae</taxon>
        <taxon>Oiketicinae</taxon>
        <taxon>Eumeta</taxon>
    </lineage>
</organism>
<proteinExistence type="predicted"/>
<feature type="compositionally biased region" description="Basic and acidic residues" evidence="1">
    <location>
        <begin position="11"/>
        <end position="25"/>
    </location>
</feature>
<feature type="region of interest" description="Disordered" evidence="1">
    <location>
        <begin position="1"/>
        <end position="51"/>
    </location>
</feature>
<feature type="region of interest" description="Disordered" evidence="1">
    <location>
        <begin position="83"/>
        <end position="104"/>
    </location>
</feature>
<protein>
    <submittedName>
        <fullName evidence="2">Uncharacterized protein</fullName>
    </submittedName>
</protein>
<comment type="caution">
    <text evidence="2">The sequence shown here is derived from an EMBL/GenBank/DDBJ whole genome shotgun (WGS) entry which is preliminary data.</text>
</comment>
<dbReference type="EMBL" id="BGZK01001406">
    <property type="protein sequence ID" value="GBP79242.1"/>
    <property type="molecule type" value="Genomic_DNA"/>
</dbReference>
<name>A0A4C1YWD9_EUMVA</name>
<gene>
    <name evidence="2" type="ORF">EVAR_87337_1</name>
</gene>